<dbReference type="PANTHER" id="PTHR10177">
    <property type="entry name" value="CYCLINS"/>
    <property type="match status" value="1"/>
</dbReference>
<dbReference type="OrthoDB" id="306099at2759"/>
<dbReference type="InterPro" id="IPR039361">
    <property type="entry name" value="Cyclin"/>
</dbReference>
<evidence type="ECO:0000256" key="1">
    <source>
        <dbReference type="ARBA" id="ARBA00022618"/>
    </source>
</evidence>
<keyword evidence="2 4" id="KW-0195">Cyclin</keyword>
<evidence type="ECO:0000313" key="8">
    <source>
        <dbReference type="Proteomes" id="UP001152747"/>
    </source>
</evidence>
<dbReference type="InterPro" id="IPR036915">
    <property type="entry name" value="Cyclin-like_sf"/>
</dbReference>
<dbReference type="InterPro" id="IPR048258">
    <property type="entry name" value="Cyclins_cyclin-box"/>
</dbReference>
<evidence type="ECO:0000259" key="6">
    <source>
        <dbReference type="SMART" id="SM00385"/>
    </source>
</evidence>
<keyword evidence="1" id="KW-0132">Cell division</keyword>
<comment type="similarity">
    <text evidence="4">Belongs to the cyclin family.</text>
</comment>
<accession>A0A9P1I9I5</accession>
<feature type="compositionally biased region" description="Low complexity" evidence="5">
    <location>
        <begin position="336"/>
        <end position="348"/>
    </location>
</feature>
<feature type="compositionally biased region" description="Acidic residues" evidence="5">
    <location>
        <begin position="295"/>
        <end position="305"/>
    </location>
</feature>
<keyword evidence="3" id="KW-0131">Cell cycle</keyword>
<dbReference type="SUPFAM" id="SSF47954">
    <property type="entry name" value="Cyclin-like"/>
    <property type="match status" value="1"/>
</dbReference>
<reference evidence="7" key="1">
    <citation type="submission" date="2022-11" db="EMBL/GenBank/DDBJ databases">
        <authorList>
            <person name="Kikuchi T."/>
        </authorList>
    </citation>
    <scope>NUCLEOTIDE SEQUENCE</scope>
    <source>
        <strain evidence="7">PS1010</strain>
    </source>
</reference>
<dbReference type="GO" id="GO:0051301">
    <property type="term" value="P:cell division"/>
    <property type="evidence" value="ECO:0007669"/>
    <property type="project" value="UniProtKB-KW"/>
</dbReference>
<keyword evidence="8" id="KW-1185">Reference proteome</keyword>
<protein>
    <recommendedName>
        <fullName evidence="6">Cyclin-like domain-containing protein</fullName>
    </recommendedName>
</protein>
<dbReference type="SMART" id="SM00385">
    <property type="entry name" value="CYCLIN"/>
    <property type="match status" value="1"/>
</dbReference>
<dbReference type="InterPro" id="IPR006671">
    <property type="entry name" value="Cyclin_N"/>
</dbReference>
<sequence>MDESAGPSGFGLLLECSEMLTSDSPSTSQFHETAQNQPRMSFMRRQNTTDRLLNNNYRSSIFNQIDPNIQLDYRSLMNLMQSEEYFQSNYHYFTAVQEHIQPYHREQAVEWIFDVAREEKCDGDVFLQAVQLIDRFLSYQNIFKHDIQMLAGVALFVASKLKMAHPLNATKIAYYADDSLKVDDILSWELMETVHKCQKMHKLATLFPSMQCAVVLHYIAATSTNIDAIFAMNLKQLISTTFQLQENLMDSYIAMIQKCQSGEPIYPPPEQPLVTQHTPPTMFAPSSSVDNLTPNDDEEDDEDGEDLDAQLEKYHQELVMVHEKNLRLPMTPLNDSGFSSDVSSPSNSAEKKRKHPLSDYNDESPPKMLRIM</sequence>
<proteinExistence type="inferred from homology"/>
<feature type="region of interest" description="Disordered" evidence="5">
    <location>
        <begin position="329"/>
        <end position="372"/>
    </location>
</feature>
<dbReference type="Gene3D" id="1.10.472.10">
    <property type="entry name" value="Cyclin-like"/>
    <property type="match status" value="2"/>
</dbReference>
<dbReference type="Pfam" id="PF00134">
    <property type="entry name" value="Cyclin_N"/>
    <property type="match status" value="1"/>
</dbReference>
<evidence type="ECO:0000256" key="4">
    <source>
        <dbReference type="RuleBase" id="RU000383"/>
    </source>
</evidence>
<dbReference type="InterPro" id="IPR013763">
    <property type="entry name" value="Cyclin-like_dom"/>
</dbReference>
<feature type="domain" description="Cyclin-like" evidence="6">
    <location>
        <begin position="110"/>
        <end position="194"/>
    </location>
</feature>
<evidence type="ECO:0000256" key="3">
    <source>
        <dbReference type="ARBA" id="ARBA00023306"/>
    </source>
</evidence>
<comment type="caution">
    <text evidence="7">The sequence shown here is derived from an EMBL/GenBank/DDBJ whole genome shotgun (WGS) entry which is preliminary data.</text>
</comment>
<dbReference type="Proteomes" id="UP001152747">
    <property type="component" value="Unassembled WGS sequence"/>
</dbReference>
<organism evidence="7 8">
    <name type="scientific">Caenorhabditis angaria</name>
    <dbReference type="NCBI Taxonomy" id="860376"/>
    <lineage>
        <taxon>Eukaryota</taxon>
        <taxon>Metazoa</taxon>
        <taxon>Ecdysozoa</taxon>
        <taxon>Nematoda</taxon>
        <taxon>Chromadorea</taxon>
        <taxon>Rhabditida</taxon>
        <taxon>Rhabditina</taxon>
        <taxon>Rhabditomorpha</taxon>
        <taxon>Rhabditoidea</taxon>
        <taxon>Rhabditidae</taxon>
        <taxon>Peloderinae</taxon>
        <taxon>Caenorhabditis</taxon>
    </lineage>
</organism>
<gene>
    <name evidence="7" type="ORF">CAMP_LOCUS3581</name>
</gene>
<feature type="compositionally biased region" description="Polar residues" evidence="5">
    <location>
        <begin position="273"/>
        <end position="294"/>
    </location>
</feature>
<name>A0A9P1I9I5_9PELO</name>
<dbReference type="EMBL" id="CANHGI010000002">
    <property type="protein sequence ID" value="CAI5440944.1"/>
    <property type="molecule type" value="Genomic_DNA"/>
</dbReference>
<evidence type="ECO:0000313" key="7">
    <source>
        <dbReference type="EMBL" id="CAI5440944.1"/>
    </source>
</evidence>
<evidence type="ECO:0000256" key="2">
    <source>
        <dbReference type="ARBA" id="ARBA00023127"/>
    </source>
</evidence>
<evidence type="ECO:0000256" key="5">
    <source>
        <dbReference type="SAM" id="MobiDB-lite"/>
    </source>
</evidence>
<dbReference type="GO" id="GO:0000278">
    <property type="term" value="P:mitotic cell cycle"/>
    <property type="evidence" value="ECO:0007669"/>
    <property type="project" value="UniProtKB-ARBA"/>
</dbReference>
<dbReference type="PROSITE" id="PS00292">
    <property type="entry name" value="CYCLINS"/>
    <property type="match status" value="1"/>
</dbReference>
<feature type="region of interest" description="Disordered" evidence="5">
    <location>
        <begin position="264"/>
        <end position="305"/>
    </location>
</feature>
<dbReference type="AlphaFoldDB" id="A0A9P1I9I5"/>